<organism evidence="2 3">
    <name type="scientific">Cyphellophora europaea (strain CBS 101466)</name>
    <name type="common">Phialophora europaea</name>
    <dbReference type="NCBI Taxonomy" id="1220924"/>
    <lineage>
        <taxon>Eukaryota</taxon>
        <taxon>Fungi</taxon>
        <taxon>Dikarya</taxon>
        <taxon>Ascomycota</taxon>
        <taxon>Pezizomycotina</taxon>
        <taxon>Eurotiomycetes</taxon>
        <taxon>Chaetothyriomycetidae</taxon>
        <taxon>Chaetothyriales</taxon>
        <taxon>Cyphellophoraceae</taxon>
        <taxon>Cyphellophora</taxon>
    </lineage>
</organism>
<evidence type="ECO:0000313" key="2">
    <source>
        <dbReference type="EMBL" id="ETN37497.1"/>
    </source>
</evidence>
<evidence type="ECO:0008006" key="4">
    <source>
        <dbReference type="Google" id="ProtNLM"/>
    </source>
</evidence>
<feature type="region of interest" description="Disordered" evidence="1">
    <location>
        <begin position="381"/>
        <end position="410"/>
    </location>
</feature>
<dbReference type="VEuPathDB" id="FungiDB:HMPREF1541_07119"/>
<dbReference type="eggNOG" id="ENOG502T5M2">
    <property type="taxonomic scope" value="Eukaryota"/>
</dbReference>
<proteinExistence type="predicted"/>
<dbReference type="Gene3D" id="2.60.40.640">
    <property type="match status" value="1"/>
</dbReference>
<dbReference type="InterPro" id="IPR014752">
    <property type="entry name" value="Arrestin-like_C"/>
</dbReference>
<dbReference type="AlphaFoldDB" id="W2RM00"/>
<dbReference type="GeneID" id="19974458"/>
<keyword evidence="3" id="KW-1185">Reference proteome</keyword>
<protein>
    <recommendedName>
        <fullName evidence="4">Arrestin-like N-terminal domain-containing protein</fullName>
    </recommendedName>
</protein>
<gene>
    <name evidence="2" type="ORF">HMPREF1541_07119</name>
</gene>
<evidence type="ECO:0000313" key="3">
    <source>
        <dbReference type="Proteomes" id="UP000030752"/>
    </source>
</evidence>
<dbReference type="InParanoid" id="W2RM00"/>
<dbReference type="Proteomes" id="UP000030752">
    <property type="component" value="Unassembled WGS sequence"/>
</dbReference>
<reference evidence="2 3" key="1">
    <citation type="submission" date="2013-03" db="EMBL/GenBank/DDBJ databases">
        <title>The Genome Sequence of Phialophora europaea CBS 101466.</title>
        <authorList>
            <consortium name="The Broad Institute Genomics Platform"/>
            <person name="Cuomo C."/>
            <person name="de Hoog S."/>
            <person name="Gorbushina A."/>
            <person name="Walker B."/>
            <person name="Young S.K."/>
            <person name="Zeng Q."/>
            <person name="Gargeya S."/>
            <person name="Fitzgerald M."/>
            <person name="Haas B."/>
            <person name="Abouelleil A."/>
            <person name="Allen A.W."/>
            <person name="Alvarado L."/>
            <person name="Arachchi H.M."/>
            <person name="Berlin A.M."/>
            <person name="Chapman S.B."/>
            <person name="Gainer-Dewar J."/>
            <person name="Goldberg J."/>
            <person name="Griggs A."/>
            <person name="Gujja S."/>
            <person name="Hansen M."/>
            <person name="Howarth C."/>
            <person name="Imamovic A."/>
            <person name="Ireland A."/>
            <person name="Larimer J."/>
            <person name="McCowan C."/>
            <person name="Murphy C."/>
            <person name="Pearson M."/>
            <person name="Poon T.W."/>
            <person name="Priest M."/>
            <person name="Roberts A."/>
            <person name="Saif S."/>
            <person name="Shea T."/>
            <person name="Sisk P."/>
            <person name="Sykes S."/>
            <person name="Wortman J."/>
            <person name="Nusbaum C."/>
            <person name="Birren B."/>
        </authorList>
    </citation>
    <scope>NUCLEOTIDE SEQUENCE [LARGE SCALE GENOMIC DNA]</scope>
    <source>
        <strain evidence="2 3">CBS 101466</strain>
    </source>
</reference>
<dbReference type="HOGENOM" id="CLU_587970_0_0_1"/>
<sequence length="410" mass="45043">MSLSVELPTAVSHAYRSGDTVCGTVTLGVDHGGMIESVAIILSGCTSTNACPVSGNIASRPTASQSKCLLFRQHILLRGPGWCQKGTSAWPFTFTIPQHSSFELAEDSNPHPTGNSPWRSAWDAESYPLPPSMRYIGSFSCSVEYTLLARVIRPPQAHLFGNEDLTVRLPIRFRPQAPLGSSLPPAALEEASVFYLKIPLKQRQSAAMKIMGGRGHTDKAVLEDRRSEDVVVFGVNVPVRLNVRNWAANIVSVFATSTIPSPEKQQLFVKNYRLQLMIHTKVRAGGLPYSKVDTIVLAEGSLAVPVKAEHRCVTDANDGLHHSTDSPTAISFLNVHREVRDLPPEFSSSSIFRAYTLSFRSQLRFGDIKSTFDQSQIPISLVDGEDRERRPSLMTVDPHEAPPSYEGRSH</sequence>
<name>W2RM00_CYPE1</name>
<dbReference type="RefSeq" id="XP_008719666.1">
    <property type="nucleotide sequence ID" value="XM_008721444.1"/>
</dbReference>
<dbReference type="EMBL" id="KB822723">
    <property type="protein sequence ID" value="ETN37497.1"/>
    <property type="molecule type" value="Genomic_DNA"/>
</dbReference>
<accession>W2RM00</accession>
<evidence type="ECO:0000256" key="1">
    <source>
        <dbReference type="SAM" id="MobiDB-lite"/>
    </source>
</evidence>